<comment type="similarity">
    <text evidence="2 7">Belongs to the enhancer of polycomb family.</text>
</comment>
<comment type="subcellular location">
    <subcellularLocation>
        <location evidence="1 7">Nucleus</location>
    </subcellularLocation>
</comment>
<dbReference type="EMBL" id="CABFWN010000006">
    <property type="protein sequence ID" value="VUG20027.1"/>
    <property type="molecule type" value="Genomic_DNA"/>
</dbReference>
<feature type="compositionally biased region" description="Basic residues" evidence="8">
    <location>
        <begin position="367"/>
        <end position="376"/>
    </location>
</feature>
<keyword evidence="4 7" id="KW-0804">Transcription</keyword>
<evidence type="ECO:0000256" key="3">
    <source>
        <dbReference type="ARBA" id="ARBA00023015"/>
    </source>
</evidence>
<dbReference type="PANTHER" id="PTHR14898">
    <property type="entry name" value="ENHANCER OF POLYCOMB"/>
    <property type="match status" value="1"/>
</dbReference>
<feature type="domain" description="Enhancer of polycomb-like N-terminal" evidence="9">
    <location>
        <begin position="11"/>
        <end position="161"/>
    </location>
</feature>
<evidence type="ECO:0000256" key="1">
    <source>
        <dbReference type="ARBA" id="ARBA00004123"/>
    </source>
</evidence>
<evidence type="ECO:0000256" key="7">
    <source>
        <dbReference type="RuleBase" id="RU361124"/>
    </source>
</evidence>
<protein>
    <recommendedName>
        <fullName evidence="7">Enhancer of polycomb-like protein</fullName>
    </recommendedName>
</protein>
<name>A0A7D9H4J5_DEKBR</name>
<feature type="region of interest" description="Disordered" evidence="8">
    <location>
        <begin position="26"/>
        <end position="55"/>
    </location>
</feature>
<accession>A0A7D9H4J5</accession>
<organism evidence="10 11">
    <name type="scientific">Dekkera bruxellensis</name>
    <name type="common">Brettanomyces custersii</name>
    <dbReference type="NCBI Taxonomy" id="5007"/>
    <lineage>
        <taxon>Eukaryota</taxon>
        <taxon>Fungi</taxon>
        <taxon>Dikarya</taxon>
        <taxon>Ascomycota</taxon>
        <taxon>Saccharomycotina</taxon>
        <taxon>Pichiomycetes</taxon>
        <taxon>Pichiales</taxon>
        <taxon>Pichiaceae</taxon>
        <taxon>Brettanomyces</taxon>
    </lineage>
</organism>
<evidence type="ECO:0000256" key="8">
    <source>
        <dbReference type="SAM" id="MobiDB-lite"/>
    </source>
</evidence>
<evidence type="ECO:0000259" key="9">
    <source>
        <dbReference type="Pfam" id="PF10513"/>
    </source>
</evidence>
<comment type="function">
    <text evidence="6">Component of the NuA4 histone acetyltransferase complex which is involved in transcriptional activation of selected genes principally by acetylation of nucleosomal histone H4 and H2A. The NuA4 complex is also involved in DNA repair. Involved in gene silencing by neighboring heterochromatin, blockage of the silencing spreading along the chromosome, and required for cell cycle progression through G2/M.</text>
</comment>
<gene>
    <name evidence="10" type="ORF">DEBR0S6_06084G</name>
</gene>
<evidence type="ECO:0000313" key="11">
    <source>
        <dbReference type="Proteomes" id="UP000478008"/>
    </source>
</evidence>
<dbReference type="Pfam" id="PF10513">
    <property type="entry name" value="EPL1"/>
    <property type="match status" value="1"/>
</dbReference>
<sequence length="879" mass="101890">MALPSSTGRFRQRRISVKQTLQVLRQKDMPNLDREEQQRELQHVETGVEKGEEEERDLQAVMHAADARFRSGKKNVKDVSIPTPDASKTWTDESALYSLKYQFPKDYLKYSATVEDTCGCPYNMDEDDSDFLLKFNADLKQRKTEACSEPEFEIVMYNFERIVEQKQPFLRMDPKQILGYDDIKQLALIPDENDRSRIYQELGKQLGIPMFETLLDNVSTEGSTDGDIVPELRPLRVLLELYGAKIYEHWKFRRLARKGLPITPGLRFEDPTQPQKDDDDPYVCFRRREYRHARKTRRADMQGVMKLRLLDRDFRALQQVLQMVTMRENKRRDELETSWAVFKQRCVIKDVKRSLGIVGEDQELIDHRRREKRRERERKEREKREQMKKERERAANDKKDKIKREKERAKALRQVRLKDKKRRRKGKDGNSLDGSPDIDGSSRKGHRHALQRRVLIDDGPESLAAQLRKQEALQLGEKLAAEKAREASLAAPPPVQPYVKLPSAKIPDLAVTSVDSVLHQKMTGIRKAVSDKLIRRKLQDEGWINYTDDPYNPYLDITDTIESTDKEFPWIKDRSHVPFSSIASSSYVLKNPREIDFSYVFNNSRHYSNNDSEITKINPISGQVVRNDRHNFMPCFYDLAGRDADDIEDAGAFPGADRESFYENNKIDVSEILAKVRHRVGVSGCEWLDRKPISENSDYAGYLDSLLKPDNGNKSAIMEKSDTAKDSTTNSLKRKRVSVYDSTSSAAKRLRSRFLFDDDLEAADVVEPAKLNGVDPQTQHVRFGCMLLSKAYEGMQRIRQHQVEAYQARMRERQKLMLHQKKKLQQKQTSKSSVKKSVPQKPRQRKKKRQAQTQPVSRDQQPASKKRKSPSAKPAAATA</sequence>
<dbReference type="GO" id="GO:0006357">
    <property type="term" value="P:regulation of transcription by RNA polymerase II"/>
    <property type="evidence" value="ECO:0007669"/>
    <property type="project" value="InterPro"/>
</dbReference>
<evidence type="ECO:0000256" key="6">
    <source>
        <dbReference type="ARBA" id="ARBA00025513"/>
    </source>
</evidence>
<dbReference type="GO" id="GO:0005634">
    <property type="term" value="C:nucleus"/>
    <property type="evidence" value="ECO:0007669"/>
    <property type="project" value="UniProtKB-SubCell"/>
</dbReference>
<reference evidence="10 11" key="1">
    <citation type="submission" date="2019-07" db="EMBL/GenBank/DDBJ databases">
        <authorList>
            <person name="Friedrich A."/>
            <person name="Schacherer J."/>
        </authorList>
    </citation>
    <scope>NUCLEOTIDE SEQUENCE [LARGE SCALE GENOMIC DNA]</scope>
</reference>
<evidence type="ECO:0000313" key="10">
    <source>
        <dbReference type="EMBL" id="VUG20027.1"/>
    </source>
</evidence>
<evidence type="ECO:0000256" key="2">
    <source>
        <dbReference type="ARBA" id="ARBA00008035"/>
    </source>
</evidence>
<dbReference type="Proteomes" id="UP000478008">
    <property type="component" value="Unassembled WGS sequence"/>
</dbReference>
<evidence type="ECO:0000256" key="4">
    <source>
        <dbReference type="ARBA" id="ARBA00023163"/>
    </source>
</evidence>
<keyword evidence="11" id="KW-1185">Reference proteome</keyword>
<feature type="compositionally biased region" description="Basic and acidic residues" evidence="8">
    <location>
        <begin position="26"/>
        <end position="50"/>
    </location>
</feature>
<dbReference type="AlphaFoldDB" id="A0A7D9H4J5"/>
<feature type="compositionally biased region" description="Basic residues" evidence="8">
    <location>
        <begin position="411"/>
        <end position="426"/>
    </location>
</feature>
<evidence type="ECO:0000256" key="5">
    <source>
        <dbReference type="ARBA" id="ARBA00023242"/>
    </source>
</evidence>
<feature type="region of interest" description="Disordered" evidence="8">
    <location>
        <begin position="818"/>
        <end position="879"/>
    </location>
</feature>
<dbReference type="GO" id="GO:0035267">
    <property type="term" value="C:NuA4 histone acetyltransferase complex"/>
    <property type="evidence" value="ECO:0007669"/>
    <property type="project" value="InterPro"/>
</dbReference>
<proteinExistence type="inferred from homology"/>
<dbReference type="InterPro" id="IPR024943">
    <property type="entry name" value="Enhancer_polycomb"/>
</dbReference>
<feature type="compositionally biased region" description="Basic and acidic residues" evidence="8">
    <location>
        <begin position="377"/>
        <end position="410"/>
    </location>
</feature>
<keyword evidence="5 7" id="KW-0539">Nucleus</keyword>
<feature type="compositionally biased region" description="Low complexity" evidence="8">
    <location>
        <begin position="826"/>
        <end position="841"/>
    </location>
</feature>
<feature type="region of interest" description="Disordered" evidence="8">
    <location>
        <begin position="366"/>
        <end position="447"/>
    </location>
</feature>
<dbReference type="InterPro" id="IPR019542">
    <property type="entry name" value="Enhancer_polycomb-like_N"/>
</dbReference>
<keyword evidence="3 7" id="KW-0805">Transcription regulation</keyword>